<dbReference type="AlphaFoldDB" id="A0A1F5LF65"/>
<comment type="caution">
    <text evidence="1">The sequence shown here is derived from an EMBL/GenBank/DDBJ whole genome shotgun (WGS) entry which is preliminary data.</text>
</comment>
<evidence type="ECO:0000313" key="2">
    <source>
        <dbReference type="Proteomes" id="UP000177622"/>
    </source>
</evidence>
<dbReference type="Proteomes" id="UP000177622">
    <property type="component" value="Unassembled WGS sequence"/>
</dbReference>
<evidence type="ECO:0000313" key="1">
    <source>
        <dbReference type="EMBL" id="OGE51785.1"/>
    </source>
</evidence>
<name>A0A1F5LF65_PENAI</name>
<dbReference type="RefSeq" id="XP_022487229.1">
    <property type="nucleotide sequence ID" value="XM_022632959.1"/>
</dbReference>
<dbReference type="GeneID" id="34577693"/>
<sequence length="247" mass="27471">MPPIFSRDALQSRLPGLLEAPNKTTSSAMQDIHYTGPIAPWTGFKAGVLASMLPSGGNVIDHSLKGRDIKLEQVYVADETGVQGRFQQAVGHVIGAVSEARGVDIRFADFKSAGRQYRNIPDVAIVSRGTPVTLKAVGELKVPWIKAHRLDEDNKDLDSLRATIGQVVEYMIDLKVPYGFHSTYNQTIFLRHTQIQGLWRLEYSCVIDNNNTTDVSVKQCFWYLARIAALGQPVTNPEPKDHLIMER</sequence>
<proteinExistence type="predicted"/>
<gene>
    <name evidence="1" type="ORF">PENARI_c012G07195</name>
</gene>
<dbReference type="EMBL" id="LXJU01000012">
    <property type="protein sequence ID" value="OGE51785.1"/>
    <property type="molecule type" value="Genomic_DNA"/>
</dbReference>
<dbReference type="OrthoDB" id="3796275at2759"/>
<evidence type="ECO:0008006" key="3">
    <source>
        <dbReference type="Google" id="ProtNLM"/>
    </source>
</evidence>
<organism evidence="1 2">
    <name type="scientific">Penicillium arizonense</name>
    <dbReference type="NCBI Taxonomy" id="1835702"/>
    <lineage>
        <taxon>Eukaryota</taxon>
        <taxon>Fungi</taxon>
        <taxon>Dikarya</taxon>
        <taxon>Ascomycota</taxon>
        <taxon>Pezizomycotina</taxon>
        <taxon>Eurotiomycetes</taxon>
        <taxon>Eurotiomycetidae</taxon>
        <taxon>Eurotiales</taxon>
        <taxon>Aspergillaceae</taxon>
        <taxon>Penicillium</taxon>
    </lineage>
</organism>
<keyword evidence="2" id="KW-1185">Reference proteome</keyword>
<protein>
    <recommendedName>
        <fullName evidence="3">Fungal-type protein kinase domain-containing protein</fullName>
    </recommendedName>
</protein>
<reference evidence="1 2" key="1">
    <citation type="journal article" date="2016" name="Sci. Rep.">
        <title>Penicillium arizonense, a new, genome sequenced fungal species, reveals a high chemical diversity in secreted metabolites.</title>
        <authorList>
            <person name="Grijseels S."/>
            <person name="Nielsen J.C."/>
            <person name="Randelovic M."/>
            <person name="Nielsen J."/>
            <person name="Nielsen K.F."/>
            <person name="Workman M."/>
            <person name="Frisvad J.C."/>
        </authorList>
    </citation>
    <scope>NUCLEOTIDE SEQUENCE [LARGE SCALE GENOMIC DNA]</scope>
    <source>
        <strain evidence="1 2">CBS 141311</strain>
    </source>
</reference>
<accession>A0A1F5LF65</accession>